<name>A0ABX1XLS5_9BACL</name>
<organism evidence="1 2">
    <name type="scientific">Paenibacillus plantarum</name>
    <dbReference type="NCBI Taxonomy" id="2654975"/>
    <lineage>
        <taxon>Bacteria</taxon>
        <taxon>Bacillati</taxon>
        <taxon>Bacillota</taxon>
        <taxon>Bacilli</taxon>
        <taxon>Bacillales</taxon>
        <taxon>Paenibacillaceae</taxon>
        <taxon>Paenibacillus</taxon>
    </lineage>
</organism>
<evidence type="ECO:0000313" key="1">
    <source>
        <dbReference type="EMBL" id="NOU68813.1"/>
    </source>
</evidence>
<sequence>MYKNSQEEYSDFQLELRYICKEIADYFTSNSSIYMGDNYGGLDYVFEGLDMDYYSTSLMEKFGESKSSLDELIDSSVTNKWILDGYYFDYFIDLTN</sequence>
<dbReference type="RefSeq" id="WP_171636485.1">
    <property type="nucleotide sequence ID" value="NZ_WHNY01000080.1"/>
</dbReference>
<reference evidence="1 2" key="1">
    <citation type="submission" date="2019-10" db="EMBL/GenBank/DDBJ databases">
        <title>Description of Paenibacillus humi sp. nov.</title>
        <authorList>
            <person name="Carlier A."/>
            <person name="Qi S."/>
        </authorList>
    </citation>
    <scope>NUCLEOTIDE SEQUENCE [LARGE SCALE GENOMIC DNA]</scope>
    <source>
        <strain evidence="1 2">LMG 31461</strain>
    </source>
</reference>
<keyword evidence="2" id="KW-1185">Reference proteome</keyword>
<dbReference type="Proteomes" id="UP000653578">
    <property type="component" value="Unassembled WGS sequence"/>
</dbReference>
<accession>A0ABX1XLS5</accession>
<protein>
    <submittedName>
        <fullName evidence="1">Uncharacterized protein</fullName>
    </submittedName>
</protein>
<evidence type="ECO:0000313" key="2">
    <source>
        <dbReference type="Proteomes" id="UP000653578"/>
    </source>
</evidence>
<proteinExistence type="predicted"/>
<gene>
    <name evidence="1" type="ORF">GC096_32850</name>
</gene>
<comment type="caution">
    <text evidence="1">The sequence shown here is derived from an EMBL/GenBank/DDBJ whole genome shotgun (WGS) entry which is preliminary data.</text>
</comment>
<dbReference type="EMBL" id="WHNY01000080">
    <property type="protein sequence ID" value="NOU68813.1"/>
    <property type="molecule type" value="Genomic_DNA"/>
</dbReference>